<dbReference type="Proteomes" id="UP000245535">
    <property type="component" value="Unassembled WGS sequence"/>
</dbReference>
<accession>A0A315ZH68</accession>
<evidence type="ECO:0000313" key="2">
    <source>
        <dbReference type="Proteomes" id="UP000245535"/>
    </source>
</evidence>
<dbReference type="AlphaFoldDB" id="A0A315ZH68"/>
<evidence type="ECO:0000313" key="1">
    <source>
        <dbReference type="EMBL" id="PWJ44064.1"/>
    </source>
</evidence>
<dbReference type="EMBL" id="QGDO01000001">
    <property type="protein sequence ID" value="PWJ44064.1"/>
    <property type="molecule type" value="Genomic_DNA"/>
</dbReference>
<gene>
    <name evidence="1" type="ORF">BC781_101414</name>
</gene>
<proteinExistence type="predicted"/>
<sequence length="593" mass="65067">MLRINNLFIRFIIGLSLIGLYSCDVLEEDLPNSLSDEPIPLPSEWTIGIPFLNGDLRLGEFIDIEETENLTFTEDSTYALELSEEQQIGSFEDFASAMGISSTENLFTIKQFDLGDGISQSNTILSQLSGLPIPIEAYPNIEVIFTNEEMDFEGDLNSPTLSFPVALTLPEPEVGETLPDVSFSNISFNRGELVVEAEVEDLTTPISMSFKNLYDNNAQEYVDVSFNTNFSGFGSGDTYDYKVSFSLDLSGYAIDLWDEEANNGLGAVPENLPTIFVDCDDPYLIQDLRISNDNNAESLSFLFNEETNLDGDEIEEEELELDLDNELFDTGSIEFNSANEDFLTAITLQNRLGLNFNISPTINAVFEDEMGLTTTETIELTDENGNDITSGGLNVSTEAASTSIMIKDPASLFSVTPSKKLVALSYGGSINFSFAQGEQITVTSDISLGSQFDVFLPFDVKINGLELAIESDGGIDDIGYDLGTNSQGVLTIFGENELPFGIDIQIRVQTSSFQWETIPSDGGFLSIPVGTISAENPVSEEINYEELRSLTDNQSLEIIIRANSENYEKLNASDKLNIKAGILATLELESSED</sequence>
<name>A0A315ZH68_SEDFL</name>
<organism evidence="1 2">
    <name type="scientific">Sediminitomix flava</name>
    <dbReference type="NCBI Taxonomy" id="379075"/>
    <lineage>
        <taxon>Bacteria</taxon>
        <taxon>Pseudomonadati</taxon>
        <taxon>Bacteroidota</taxon>
        <taxon>Cytophagia</taxon>
        <taxon>Cytophagales</taxon>
        <taxon>Flammeovirgaceae</taxon>
        <taxon>Sediminitomix</taxon>
    </lineage>
</organism>
<dbReference type="RefSeq" id="WP_109615586.1">
    <property type="nucleotide sequence ID" value="NZ_QGDO01000001.1"/>
</dbReference>
<protein>
    <submittedName>
        <fullName evidence="1">Uncharacterized protein</fullName>
    </submittedName>
</protein>
<keyword evidence="2" id="KW-1185">Reference proteome</keyword>
<reference evidence="1 2" key="1">
    <citation type="submission" date="2018-03" db="EMBL/GenBank/DDBJ databases">
        <title>Genomic Encyclopedia of Archaeal and Bacterial Type Strains, Phase II (KMG-II): from individual species to whole genera.</title>
        <authorList>
            <person name="Goeker M."/>
        </authorList>
    </citation>
    <scope>NUCLEOTIDE SEQUENCE [LARGE SCALE GENOMIC DNA]</scope>
    <source>
        <strain evidence="1 2">DSM 28229</strain>
    </source>
</reference>
<comment type="caution">
    <text evidence="1">The sequence shown here is derived from an EMBL/GenBank/DDBJ whole genome shotgun (WGS) entry which is preliminary data.</text>
</comment>
<dbReference type="PROSITE" id="PS51257">
    <property type="entry name" value="PROKAR_LIPOPROTEIN"/>
    <property type="match status" value="1"/>
</dbReference>